<name>A0A2J8A7L3_9CHLO</name>
<keyword evidence="6" id="KW-1133">Transmembrane helix</keyword>
<feature type="domain" description="TLDc" evidence="7">
    <location>
        <begin position="280"/>
        <end position="524"/>
    </location>
</feature>
<keyword evidence="3" id="KW-0496">Mitochondrion</keyword>
<dbReference type="OrthoDB" id="26679at2759"/>
<evidence type="ECO:0000256" key="6">
    <source>
        <dbReference type="SAM" id="Phobius"/>
    </source>
</evidence>
<evidence type="ECO:0000259" key="7">
    <source>
        <dbReference type="PROSITE" id="PS51886"/>
    </source>
</evidence>
<sequence>MRRAAGGVVSATAASHSTHIIAQVLVALALFAVFAKVLLALYRLARRKTRFAYTTFASQDTDVLVVDCTHPHARTLTHHKGHRNPKGLRPSDTSTGLVLNALKASAWTSGQAYQFCHIPRVTTNHFDVDSFLSVWCYINRSLALQHEAGERAEALQRRVEWRGLKPKRGGWSWDELQSLNASIPWQPWEDVVAAQWHRGELDPNGPQPPTANGDAAAVGGPLARQPSLGAGGEPPGGSRSGSFSHGAGGAGPGGVASPRVGTAMTPGGGFWEPTLSEPSAILSMDDVRALAGAVPARLAPGRWQLLYGSGRDGTSLRTLYRKAAGRAPTLLVVKEAGSGGGGAGGVFGAFAAEAWKPAPRFYGTGETFVFTLQPHRFRYAWQRPRAAAAAGGSRRGSAGGAAGPYAAAPAAAAAAAAGGGAAGPYAAAPAAAAAAAGGGAAGPYVAAPAAAAAAAAAAGAGGLGLDFFQFSAHEGLGVGGGGAFALWLDNELHEGVSYPCDTFASPRLSVRQEFKALAVELWQL</sequence>
<proteinExistence type="inferred from homology"/>
<dbReference type="Pfam" id="PF20392">
    <property type="entry name" value="DUF6687"/>
    <property type="match status" value="1"/>
</dbReference>
<dbReference type="PANTHER" id="PTHR23354">
    <property type="entry name" value="NUCLEOLAR PROTEIN 7/ESTROGEN RECEPTOR COACTIVATOR-RELATED"/>
    <property type="match status" value="1"/>
</dbReference>
<comment type="caution">
    <text evidence="8">The sequence shown here is derived from an EMBL/GenBank/DDBJ whole genome shotgun (WGS) entry which is preliminary data.</text>
</comment>
<reference evidence="8 9" key="1">
    <citation type="journal article" date="2017" name="Mol. Biol. Evol.">
        <title>The 4-celled Tetrabaena socialis nuclear genome reveals the essential components for genetic control of cell number at the origin of multicellularity in the volvocine lineage.</title>
        <authorList>
            <person name="Featherston J."/>
            <person name="Arakaki Y."/>
            <person name="Hanschen E.R."/>
            <person name="Ferris P.J."/>
            <person name="Michod R.E."/>
            <person name="Olson B.J.S.C."/>
            <person name="Nozaki H."/>
            <person name="Durand P.M."/>
        </authorList>
    </citation>
    <scope>NUCLEOTIDE SEQUENCE [LARGE SCALE GENOMIC DNA]</scope>
    <source>
        <strain evidence="8 9">NIES-571</strain>
    </source>
</reference>
<evidence type="ECO:0000313" key="8">
    <source>
        <dbReference type="EMBL" id="PNH08536.1"/>
    </source>
</evidence>
<dbReference type="Proteomes" id="UP000236333">
    <property type="component" value="Unassembled WGS sequence"/>
</dbReference>
<feature type="transmembrane region" description="Helical" evidence="6">
    <location>
        <begin position="20"/>
        <end position="42"/>
    </location>
</feature>
<dbReference type="InterPro" id="IPR006571">
    <property type="entry name" value="TLDc_dom"/>
</dbReference>
<evidence type="ECO:0000256" key="1">
    <source>
        <dbReference type="ARBA" id="ARBA00004173"/>
    </source>
</evidence>
<feature type="region of interest" description="Disordered" evidence="5">
    <location>
        <begin position="199"/>
        <end position="272"/>
    </location>
</feature>
<keyword evidence="6" id="KW-0472">Membrane</keyword>
<comment type="subcellular location">
    <subcellularLocation>
        <location evidence="1">Mitochondrion</location>
    </subcellularLocation>
</comment>
<dbReference type="GO" id="GO:0005739">
    <property type="term" value="C:mitochondrion"/>
    <property type="evidence" value="ECO:0007669"/>
    <property type="project" value="UniProtKB-SubCell"/>
</dbReference>
<feature type="compositionally biased region" description="Gly residues" evidence="5">
    <location>
        <begin position="229"/>
        <end position="239"/>
    </location>
</feature>
<comment type="similarity">
    <text evidence="2">Belongs to the OXR1 family.</text>
</comment>
<dbReference type="PROSITE" id="PS51886">
    <property type="entry name" value="TLDC"/>
    <property type="match status" value="1"/>
</dbReference>
<dbReference type="EMBL" id="PGGS01000125">
    <property type="protein sequence ID" value="PNH08536.1"/>
    <property type="molecule type" value="Genomic_DNA"/>
</dbReference>
<dbReference type="Pfam" id="PF07534">
    <property type="entry name" value="TLD"/>
    <property type="match status" value="2"/>
</dbReference>
<keyword evidence="6" id="KW-0812">Transmembrane</keyword>
<keyword evidence="9" id="KW-1185">Reference proteome</keyword>
<evidence type="ECO:0000313" key="9">
    <source>
        <dbReference type="Proteomes" id="UP000236333"/>
    </source>
</evidence>
<protein>
    <recommendedName>
        <fullName evidence="4">Oxidation resistance protein 1</fullName>
    </recommendedName>
</protein>
<organism evidence="8 9">
    <name type="scientific">Tetrabaena socialis</name>
    <dbReference type="NCBI Taxonomy" id="47790"/>
    <lineage>
        <taxon>Eukaryota</taxon>
        <taxon>Viridiplantae</taxon>
        <taxon>Chlorophyta</taxon>
        <taxon>core chlorophytes</taxon>
        <taxon>Chlorophyceae</taxon>
        <taxon>CS clade</taxon>
        <taxon>Chlamydomonadales</taxon>
        <taxon>Tetrabaenaceae</taxon>
        <taxon>Tetrabaena</taxon>
    </lineage>
</organism>
<dbReference type="PANTHER" id="PTHR23354:SF62">
    <property type="entry name" value="MUSTARD, ISOFORM V"/>
    <property type="match status" value="1"/>
</dbReference>
<dbReference type="AlphaFoldDB" id="A0A2J8A7L3"/>
<dbReference type="InterPro" id="IPR046509">
    <property type="entry name" value="DUF6687"/>
</dbReference>
<evidence type="ECO:0000256" key="5">
    <source>
        <dbReference type="SAM" id="MobiDB-lite"/>
    </source>
</evidence>
<evidence type="ECO:0000256" key="3">
    <source>
        <dbReference type="ARBA" id="ARBA00023128"/>
    </source>
</evidence>
<gene>
    <name evidence="8" type="ORF">TSOC_004903</name>
</gene>
<accession>A0A2J8A7L3</accession>
<evidence type="ECO:0000256" key="2">
    <source>
        <dbReference type="ARBA" id="ARBA00009540"/>
    </source>
</evidence>
<evidence type="ECO:0000256" key="4">
    <source>
        <dbReference type="ARBA" id="ARBA00040604"/>
    </source>
</evidence>
<dbReference type="SMART" id="SM00584">
    <property type="entry name" value="TLDc"/>
    <property type="match status" value="1"/>
</dbReference>